<reference evidence="3" key="1">
    <citation type="journal article" date="2017" name="Genome Announc.">
        <title>Genome sequences of Cyberlindnera fabianii 65, Pichia kudriavzevii 129, and Saccharomyces cerevisiae 131 isolated from fermented masau fruits in Zimbabwe.</title>
        <authorList>
            <person name="van Rijswijck I.M.H."/>
            <person name="Derks M.F.L."/>
            <person name="Abee T."/>
            <person name="de Ridder D."/>
            <person name="Smid E.J."/>
        </authorList>
    </citation>
    <scope>NUCLEOTIDE SEQUENCE [LARGE SCALE GENOMIC DNA]</scope>
    <source>
        <strain evidence="3">129</strain>
    </source>
</reference>
<feature type="compositionally biased region" description="Basic and acidic residues" evidence="1">
    <location>
        <begin position="366"/>
        <end position="377"/>
    </location>
</feature>
<feature type="region of interest" description="Disordered" evidence="1">
    <location>
        <begin position="206"/>
        <end position="239"/>
    </location>
</feature>
<feature type="compositionally biased region" description="Basic and acidic residues" evidence="1">
    <location>
        <begin position="1"/>
        <end position="10"/>
    </location>
</feature>
<feature type="compositionally biased region" description="Polar residues" evidence="1">
    <location>
        <begin position="211"/>
        <end position="220"/>
    </location>
</feature>
<feature type="compositionally biased region" description="Polar residues" evidence="1">
    <location>
        <begin position="118"/>
        <end position="127"/>
    </location>
</feature>
<proteinExistence type="predicted"/>
<feature type="compositionally biased region" description="Basic and acidic residues" evidence="1">
    <location>
        <begin position="559"/>
        <end position="589"/>
    </location>
</feature>
<evidence type="ECO:0000256" key="1">
    <source>
        <dbReference type="SAM" id="MobiDB-lite"/>
    </source>
</evidence>
<organism evidence="2 3">
    <name type="scientific">Pichia kudriavzevii</name>
    <name type="common">Yeast</name>
    <name type="synonym">Issatchenkia orientalis</name>
    <dbReference type="NCBI Taxonomy" id="4909"/>
    <lineage>
        <taxon>Eukaryota</taxon>
        <taxon>Fungi</taxon>
        <taxon>Dikarya</taxon>
        <taxon>Ascomycota</taxon>
        <taxon>Saccharomycotina</taxon>
        <taxon>Pichiomycetes</taxon>
        <taxon>Pichiales</taxon>
        <taxon>Pichiaceae</taxon>
        <taxon>Pichia</taxon>
    </lineage>
</organism>
<protein>
    <submittedName>
        <fullName evidence="2">Uncharacterized protein</fullName>
    </submittedName>
</protein>
<feature type="compositionally biased region" description="Polar residues" evidence="1">
    <location>
        <begin position="228"/>
        <end position="239"/>
    </location>
</feature>
<evidence type="ECO:0000313" key="2">
    <source>
        <dbReference type="EMBL" id="ONH74572.1"/>
    </source>
</evidence>
<feature type="compositionally biased region" description="Polar residues" evidence="1">
    <location>
        <begin position="11"/>
        <end position="23"/>
    </location>
</feature>
<feature type="compositionally biased region" description="Basic and acidic residues" evidence="1">
    <location>
        <begin position="402"/>
        <end position="415"/>
    </location>
</feature>
<feature type="region of interest" description="Disordered" evidence="1">
    <location>
        <begin position="559"/>
        <end position="672"/>
    </location>
</feature>
<feature type="region of interest" description="Disordered" evidence="1">
    <location>
        <begin position="118"/>
        <end position="143"/>
    </location>
</feature>
<dbReference type="VEuPathDB" id="FungiDB:C5L36_0D03250"/>
<dbReference type="AlphaFoldDB" id="A0A1V2LN13"/>
<evidence type="ECO:0000313" key="3">
    <source>
        <dbReference type="Proteomes" id="UP000189274"/>
    </source>
</evidence>
<feature type="region of interest" description="Disordered" evidence="1">
    <location>
        <begin position="1"/>
        <end position="23"/>
    </location>
</feature>
<dbReference type="EMBL" id="MQVM01000009">
    <property type="protein sequence ID" value="ONH74572.1"/>
    <property type="molecule type" value="Genomic_DNA"/>
</dbReference>
<name>A0A1V2LN13_PICKU</name>
<feature type="region of interest" description="Disordered" evidence="1">
    <location>
        <begin position="78"/>
        <end position="99"/>
    </location>
</feature>
<feature type="region of interest" description="Disordered" evidence="1">
    <location>
        <begin position="366"/>
        <end position="426"/>
    </location>
</feature>
<comment type="caution">
    <text evidence="2">The sequence shown here is derived from an EMBL/GenBank/DDBJ whole genome shotgun (WGS) entry which is preliminary data.</text>
</comment>
<gene>
    <name evidence="2" type="ORF">BOH78_2317</name>
</gene>
<sequence>MPRARERKDNPYSTKDNVQSSVTIVDNSTASSLTSGTTSNFKPIVASSSYSAVRADQIPFISDGEIVKQAINNKDSPVASLSKAFPNKRNQQQVRNDDKSNVAGLVSENRTMAVNAAQHTDQGIGSEQNEELRPAYSTKKTVDTNQSTSTIKLPVTVNGQPGTIIKPDQKMVSLHTENSSTIPQVKVSSNPIKPTKSSLSIKPVFGAPVSNADQTSSLSSIPKDRQPNNHTKSLNVSSKRVSELAASLPYLANDENSSSLVALKKTHMPAQSSEGTTERNIESISLKSSPIKNDAISFRHGTPPLKSNEEISFKSASVVLPAEHRHSCPIAFKDAAHKQVSTQKSVQTIKPTGDNSTLYGEGAKTAEKNALPDDNIKPRQQGNGHSAKKVNENASDKTNNTAKEKSTENGHEKSKNSVNANAEISGKIDKQSLLPIVNSKISSSSTSPPPKSIPDLSIKRIMKAKESSIIKKQQKHNELMSKIKGLEQVRGSHTYFKSENPIKKTETSDRVNRLIEKAKAEYAGRTTKLGVNNAEAKTMPTGGLLGFSLPKSMRSLFREKIDSQKDTKKKGDDETHVTKRELRSGEKKSKSNKKQGEVPYGEAREDVTKAAAASAAEKEHLRKEKKRLKKERKMEKLKKEQKRLKRERSESSSNINKKRKLGLQPTVNFNNNKESTDLLRMFRQSENYVKFTNKKQHANNKVSKVDTEFIDLTADD</sequence>
<dbReference type="Proteomes" id="UP000189274">
    <property type="component" value="Unassembled WGS sequence"/>
</dbReference>
<accession>A0A1V2LN13</accession>